<dbReference type="PANTHER" id="PTHR37300">
    <property type="entry name" value="UPF0291 PROTEIN CBO2609/CLC_2481"/>
    <property type="match status" value="1"/>
</dbReference>
<keyword evidence="4" id="KW-1185">Reference proteome</keyword>
<name>A0A7X2MW98_9CLOT</name>
<reference evidence="3 4" key="1">
    <citation type="submission" date="2019-08" db="EMBL/GenBank/DDBJ databases">
        <title>In-depth cultivation of the pig gut microbiome towards novel bacterial diversity and tailored functional studies.</title>
        <authorList>
            <person name="Wylensek D."/>
            <person name="Hitch T.C.A."/>
            <person name="Clavel T."/>
        </authorList>
    </citation>
    <scope>NUCLEOTIDE SEQUENCE [LARGE SCALE GENOMIC DNA]</scope>
    <source>
        <strain evidence="3 4">WCA-383-APC-5B</strain>
    </source>
</reference>
<comment type="caution">
    <text evidence="3">The sequence shown here is derived from an EMBL/GenBank/DDBJ whole genome shotgun (WGS) entry which is preliminary data.</text>
</comment>
<keyword evidence="1 2" id="KW-0963">Cytoplasm</keyword>
<comment type="similarity">
    <text evidence="2">Belongs to the UPF0291 family.</text>
</comment>
<gene>
    <name evidence="3" type="ORF">FYJ33_00280</name>
</gene>
<proteinExistence type="inferred from homology"/>
<dbReference type="Proteomes" id="UP000460287">
    <property type="component" value="Unassembled WGS sequence"/>
</dbReference>
<evidence type="ECO:0000313" key="4">
    <source>
        <dbReference type="Proteomes" id="UP000460287"/>
    </source>
</evidence>
<dbReference type="HAMAP" id="MF_01103">
    <property type="entry name" value="UPF0291"/>
    <property type="match status" value="1"/>
</dbReference>
<evidence type="ECO:0000313" key="3">
    <source>
        <dbReference type="EMBL" id="MSR89885.1"/>
    </source>
</evidence>
<dbReference type="GO" id="GO:0005737">
    <property type="term" value="C:cytoplasm"/>
    <property type="evidence" value="ECO:0007669"/>
    <property type="project" value="UniProtKB-SubCell"/>
</dbReference>
<dbReference type="Pfam" id="PF05979">
    <property type="entry name" value="DUF896"/>
    <property type="match status" value="1"/>
</dbReference>
<dbReference type="EMBL" id="VULX01000001">
    <property type="protein sequence ID" value="MSR89885.1"/>
    <property type="molecule type" value="Genomic_DNA"/>
</dbReference>
<dbReference type="SUPFAM" id="SSF158221">
    <property type="entry name" value="YnzC-like"/>
    <property type="match status" value="1"/>
</dbReference>
<dbReference type="AlphaFoldDB" id="A0A7X2MW98"/>
<evidence type="ECO:0000256" key="2">
    <source>
        <dbReference type="HAMAP-Rule" id="MF_01103"/>
    </source>
</evidence>
<dbReference type="Gene3D" id="1.10.287.540">
    <property type="entry name" value="Helix hairpin bin"/>
    <property type="match status" value="1"/>
</dbReference>
<organism evidence="3 4">
    <name type="scientific">Inconstantimicrobium porci</name>
    <dbReference type="NCBI Taxonomy" id="2652291"/>
    <lineage>
        <taxon>Bacteria</taxon>
        <taxon>Bacillati</taxon>
        <taxon>Bacillota</taxon>
        <taxon>Clostridia</taxon>
        <taxon>Eubacteriales</taxon>
        <taxon>Clostridiaceae</taxon>
        <taxon>Inconstantimicrobium</taxon>
    </lineage>
</organism>
<comment type="subcellular location">
    <subcellularLocation>
        <location evidence="2">Cytoplasm</location>
    </subcellularLocation>
</comment>
<sequence length="57" mass="6788">MELIQRINELHRKSKEQGLTAEEKEEQAALRRQYIDNIKNNVRAQLQTVKPNNSRKK</sequence>
<protein>
    <recommendedName>
        <fullName evidence="2">UPF0291 protein FYJ33_00280</fullName>
    </recommendedName>
</protein>
<dbReference type="PANTHER" id="PTHR37300:SF1">
    <property type="entry name" value="UPF0291 PROTEIN YNZC"/>
    <property type="match status" value="1"/>
</dbReference>
<dbReference type="InterPro" id="IPR009242">
    <property type="entry name" value="DUF896"/>
</dbReference>
<evidence type="ECO:0000256" key="1">
    <source>
        <dbReference type="ARBA" id="ARBA00022490"/>
    </source>
</evidence>
<accession>A0A7X2MW98</accession>